<accession>A0A1U7I5F4</accession>
<name>A0A1U7I5F4_9CYAN</name>
<dbReference type="EMBL" id="MRCE01000050">
    <property type="protein sequence ID" value="OKH31446.1"/>
    <property type="molecule type" value="Genomic_DNA"/>
</dbReference>
<dbReference type="STRING" id="454136.NIES2119_28640"/>
<dbReference type="OrthoDB" id="7059563at2"/>
<evidence type="ECO:0008006" key="3">
    <source>
        <dbReference type="Google" id="ProtNLM"/>
    </source>
</evidence>
<evidence type="ECO:0000313" key="2">
    <source>
        <dbReference type="Proteomes" id="UP000185860"/>
    </source>
</evidence>
<evidence type="ECO:0000313" key="1">
    <source>
        <dbReference type="EMBL" id="OKH31446.1"/>
    </source>
</evidence>
<proteinExistence type="predicted"/>
<reference evidence="1 2" key="1">
    <citation type="submission" date="2016-11" db="EMBL/GenBank/DDBJ databases">
        <title>Draft Genome Sequences of Nine Cyanobacterial Strains from Diverse Habitats.</title>
        <authorList>
            <person name="Zhu T."/>
            <person name="Hou S."/>
            <person name="Lu X."/>
            <person name="Hess W.R."/>
        </authorList>
    </citation>
    <scope>NUCLEOTIDE SEQUENCE [LARGE SCALE GENOMIC DNA]</scope>
    <source>
        <strain evidence="1 2">IAM M-71</strain>
    </source>
</reference>
<sequence length="201" mass="23346">MKILVIPEDFRKDQYMLKPIIAAMIAKLGKPHTKIRICQDPLLGGVSEALKWENIQDIINQYPMVDLFLLCVDRDGKEGRKTSLQFLETQATNLLPPRRLLLAENAWQEIEVWVLAGQILPSDWNWQNIRNEINPKETYFLPLSQQRNLLNDPGEGRKTLAEEAARKYDRIRQLCPEDIVNLETRINAYITGYKDDKKTKS</sequence>
<dbReference type="AlphaFoldDB" id="A0A1U7I5F4"/>
<gene>
    <name evidence="1" type="ORF">NIES2119_28640</name>
</gene>
<organism evidence="1 2">
    <name type="scientific">[Phormidium ambiguum] IAM M-71</name>
    <dbReference type="NCBI Taxonomy" id="454136"/>
    <lineage>
        <taxon>Bacteria</taxon>
        <taxon>Bacillati</taxon>
        <taxon>Cyanobacteriota</taxon>
        <taxon>Cyanophyceae</taxon>
        <taxon>Oscillatoriophycideae</taxon>
        <taxon>Aerosakkonematales</taxon>
        <taxon>Aerosakkonemataceae</taxon>
        <taxon>Floridanema</taxon>
    </lineage>
</organism>
<dbReference type="Proteomes" id="UP000185860">
    <property type="component" value="Unassembled WGS sequence"/>
</dbReference>
<protein>
    <recommendedName>
        <fullName evidence="3">DUF4276 family protein</fullName>
    </recommendedName>
</protein>
<comment type="caution">
    <text evidence="1">The sequence shown here is derived from an EMBL/GenBank/DDBJ whole genome shotgun (WGS) entry which is preliminary data.</text>
</comment>
<dbReference type="RefSeq" id="WP_073596900.1">
    <property type="nucleotide sequence ID" value="NZ_MRCE01000050.1"/>
</dbReference>